<dbReference type="EMBL" id="JACHHN010000005">
    <property type="protein sequence ID" value="MBB5191982.1"/>
    <property type="molecule type" value="Genomic_DNA"/>
</dbReference>
<feature type="coiled-coil region" evidence="1">
    <location>
        <begin position="5"/>
        <end position="60"/>
    </location>
</feature>
<organism evidence="2 3">
    <name type="scientific">Silvimonas terrae</name>
    <dbReference type="NCBI Taxonomy" id="300266"/>
    <lineage>
        <taxon>Bacteria</taxon>
        <taxon>Pseudomonadati</taxon>
        <taxon>Pseudomonadota</taxon>
        <taxon>Betaproteobacteria</taxon>
        <taxon>Neisseriales</taxon>
        <taxon>Chitinibacteraceae</taxon>
        <taxon>Silvimonas</taxon>
    </lineage>
</organism>
<dbReference type="Proteomes" id="UP000543030">
    <property type="component" value="Unassembled WGS sequence"/>
</dbReference>
<evidence type="ECO:0000313" key="3">
    <source>
        <dbReference type="Proteomes" id="UP000543030"/>
    </source>
</evidence>
<comment type="caution">
    <text evidence="2">The sequence shown here is derived from an EMBL/GenBank/DDBJ whole genome shotgun (WGS) entry which is preliminary data.</text>
</comment>
<evidence type="ECO:0000313" key="2">
    <source>
        <dbReference type="EMBL" id="MBB5191982.1"/>
    </source>
</evidence>
<dbReference type="GO" id="GO:0051301">
    <property type="term" value="P:cell division"/>
    <property type="evidence" value="ECO:0007669"/>
    <property type="project" value="UniProtKB-KW"/>
</dbReference>
<proteinExistence type="predicted"/>
<reference evidence="2 3" key="1">
    <citation type="submission" date="2020-08" db="EMBL/GenBank/DDBJ databases">
        <title>Genomic Encyclopedia of Type Strains, Phase IV (KMG-IV): sequencing the most valuable type-strain genomes for metagenomic binning, comparative biology and taxonomic classification.</title>
        <authorList>
            <person name="Goeker M."/>
        </authorList>
    </citation>
    <scope>NUCLEOTIDE SEQUENCE [LARGE SCALE GENOMIC DNA]</scope>
    <source>
        <strain evidence="2 3">DSM 18233</strain>
    </source>
</reference>
<accession>A0A840RIA6</accession>
<dbReference type="RefSeq" id="WP_184101527.1">
    <property type="nucleotide sequence ID" value="NZ_JACHHN010000005.1"/>
</dbReference>
<sequence length="66" mass="7523">MDAELATLEEKIHSLVRIVTALRSENHALRQEILASGRENQQLVSKLDETKTRVAALIERLPEEEE</sequence>
<protein>
    <submittedName>
        <fullName evidence="2">Cell division protein ZapB</fullName>
    </submittedName>
</protein>
<name>A0A840RIA6_9NEIS</name>
<keyword evidence="2" id="KW-0131">Cell cycle</keyword>
<dbReference type="AlphaFoldDB" id="A0A840RIA6"/>
<keyword evidence="1" id="KW-0175">Coiled coil</keyword>
<keyword evidence="2" id="KW-0132">Cell division</keyword>
<evidence type="ECO:0000256" key="1">
    <source>
        <dbReference type="SAM" id="Coils"/>
    </source>
</evidence>
<gene>
    <name evidence="2" type="ORF">HNQ50_002719</name>
</gene>
<keyword evidence="3" id="KW-1185">Reference proteome</keyword>